<dbReference type="InterPro" id="IPR006311">
    <property type="entry name" value="TAT_signal"/>
</dbReference>
<accession>A0A8J7SG88</accession>
<dbReference type="InterPro" id="IPR013230">
    <property type="entry name" value="Peptidase_M15A_C"/>
</dbReference>
<dbReference type="RefSeq" id="WP_200309994.1">
    <property type="nucleotide sequence ID" value="NZ_JAENIM010000009.1"/>
</dbReference>
<dbReference type="Pfam" id="PF08291">
    <property type="entry name" value="Peptidase_M15_3"/>
    <property type="match status" value="1"/>
</dbReference>
<feature type="domain" description="Peptidase M15A C-terminal" evidence="1">
    <location>
        <begin position="114"/>
        <end position="199"/>
    </location>
</feature>
<name>A0A8J7SG88_9BACT</name>
<evidence type="ECO:0000313" key="2">
    <source>
        <dbReference type="EMBL" id="MBK1789960.1"/>
    </source>
</evidence>
<dbReference type="EMBL" id="JAENIM010000009">
    <property type="protein sequence ID" value="MBK1789960.1"/>
    <property type="molecule type" value="Genomic_DNA"/>
</dbReference>
<evidence type="ECO:0000313" key="3">
    <source>
        <dbReference type="Proteomes" id="UP000624703"/>
    </source>
</evidence>
<gene>
    <name evidence="2" type="ORF">JIN82_02190</name>
</gene>
<proteinExistence type="predicted"/>
<keyword evidence="3" id="KW-1185">Reference proteome</keyword>
<dbReference type="Gene3D" id="3.30.1380.10">
    <property type="match status" value="1"/>
</dbReference>
<evidence type="ECO:0000259" key="1">
    <source>
        <dbReference type="Pfam" id="PF08291"/>
    </source>
</evidence>
<reference evidence="2" key="1">
    <citation type="submission" date="2021-01" db="EMBL/GenBank/DDBJ databases">
        <title>Modified the classification status of verrucomicrobia.</title>
        <authorList>
            <person name="Feng X."/>
        </authorList>
    </citation>
    <scope>NUCLEOTIDE SEQUENCE</scope>
    <source>
        <strain evidence="2">_KCTC 22039</strain>
    </source>
</reference>
<dbReference type="AlphaFoldDB" id="A0A8J7SG88"/>
<dbReference type="SUPFAM" id="SSF55166">
    <property type="entry name" value="Hedgehog/DD-peptidase"/>
    <property type="match status" value="1"/>
</dbReference>
<dbReference type="InterPro" id="IPR009045">
    <property type="entry name" value="Zn_M74/Hedgehog-like"/>
</dbReference>
<comment type="caution">
    <text evidence="2">The sequence shown here is derived from an EMBL/GenBank/DDBJ whole genome shotgun (WGS) entry which is preliminary data.</text>
</comment>
<dbReference type="Proteomes" id="UP000624703">
    <property type="component" value="Unassembled WGS sequence"/>
</dbReference>
<dbReference type="PROSITE" id="PS51318">
    <property type="entry name" value="TAT"/>
    <property type="match status" value="1"/>
</dbReference>
<protein>
    <submittedName>
        <fullName evidence="2">DUF882 domain-containing protein</fullName>
    </submittedName>
</protein>
<sequence>MKRITEILPEEDSLSALGRRKFLGLSGTAVAALMVSKLDSQAAYFGLLGKKPVDDIPHEWVQQRGADVLRYARHIEKLKLKNITPKMVIAPHFKVRGSIYNTLPPKSMWNNIGPTLKVIDEMVETMGAPVRQLTSIYRSPRYNRSCGGKSRSLHMQNMAIDVQFSGVSPSHVARTARTLRSRGLFRGGIGRYSSFVHVDTRGTNVSWG</sequence>
<organism evidence="2 3">
    <name type="scientific">Persicirhabdus sediminis</name>
    <dbReference type="NCBI Taxonomy" id="454144"/>
    <lineage>
        <taxon>Bacteria</taxon>
        <taxon>Pseudomonadati</taxon>
        <taxon>Verrucomicrobiota</taxon>
        <taxon>Verrucomicrobiia</taxon>
        <taxon>Verrucomicrobiales</taxon>
        <taxon>Verrucomicrobiaceae</taxon>
        <taxon>Persicirhabdus</taxon>
    </lineage>
</organism>